<keyword evidence="4" id="KW-0238">DNA-binding</keyword>
<evidence type="ECO:0000259" key="3">
    <source>
        <dbReference type="SMART" id="SM00278"/>
    </source>
</evidence>
<dbReference type="InterPro" id="IPR003583">
    <property type="entry name" value="Hlx-hairpin-Hlx_DNA-bd_motif"/>
</dbReference>
<gene>
    <name evidence="4" type="ORF">R3Q16_20780</name>
</gene>
<dbReference type="EMBL" id="JAWLKB010000009">
    <property type="protein sequence ID" value="MDV6269055.1"/>
    <property type="molecule type" value="Genomic_DNA"/>
</dbReference>
<keyword evidence="2" id="KW-0812">Transmembrane</keyword>
<dbReference type="InterPro" id="IPR051675">
    <property type="entry name" value="Endo/Exo/Phosphatase_dom_1"/>
</dbReference>
<dbReference type="InterPro" id="IPR004509">
    <property type="entry name" value="Competence_ComEA_HhH"/>
</dbReference>
<evidence type="ECO:0000256" key="2">
    <source>
        <dbReference type="SAM" id="Phobius"/>
    </source>
</evidence>
<dbReference type="PANTHER" id="PTHR21180:SF32">
    <property type="entry name" value="ENDONUCLEASE_EXONUCLEASE_PHOSPHATASE FAMILY DOMAIN-CONTAINING PROTEIN 1"/>
    <property type="match status" value="1"/>
</dbReference>
<evidence type="ECO:0000313" key="4">
    <source>
        <dbReference type="EMBL" id="MDV6269055.1"/>
    </source>
</evidence>
<dbReference type="SUPFAM" id="SSF47781">
    <property type="entry name" value="RuvA domain 2-like"/>
    <property type="match status" value="1"/>
</dbReference>
<proteinExistence type="predicted"/>
<sequence length="274" mass="28027">MRINQERERVRDRLSAMSGDVARPAVPEWLLDVDEEDGSEGDARFSAVPEHWRGMRWSPHRRGAIVLVFIALAAAGLGVFALWWDSPTIQAVPALPAAVGIPVATSNQAQPSALVDDSGPASVVVSVVGLVHNPGLVTLPDTSRIADALSAAGGVLDNADTLSLNLAQKLSDGDQVVVGAVGDSPDQQISSTSAGGGSATPSASAPSGANGAPINLNTASEAELDALPGVGPVTASAILAWRTSNGKFTDVEQLGEVDGIGPARLDKLRALVTV</sequence>
<evidence type="ECO:0000256" key="1">
    <source>
        <dbReference type="SAM" id="MobiDB-lite"/>
    </source>
</evidence>
<dbReference type="RefSeq" id="WP_317543451.1">
    <property type="nucleotide sequence ID" value="NZ_JAWLKB010000009.1"/>
</dbReference>
<accession>A0ABU4BXZ5</accession>
<dbReference type="GO" id="GO:0003677">
    <property type="term" value="F:DNA binding"/>
    <property type="evidence" value="ECO:0007669"/>
    <property type="project" value="UniProtKB-KW"/>
</dbReference>
<feature type="compositionally biased region" description="Low complexity" evidence="1">
    <location>
        <begin position="199"/>
        <end position="213"/>
    </location>
</feature>
<dbReference type="InterPro" id="IPR019554">
    <property type="entry name" value="Soluble_ligand-bd"/>
</dbReference>
<feature type="transmembrane region" description="Helical" evidence="2">
    <location>
        <begin position="63"/>
        <end position="84"/>
    </location>
</feature>
<dbReference type="Pfam" id="PF12836">
    <property type="entry name" value="HHH_3"/>
    <property type="match status" value="1"/>
</dbReference>
<dbReference type="NCBIfam" id="TIGR00426">
    <property type="entry name" value="competence protein ComEA helix-hairpin-helix repeat region"/>
    <property type="match status" value="1"/>
</dbReference>
<feature type="domain" description="Helix-hairpin-helix DNA-binding motif class 1" evidence="3">
    <location>
        <begin position="222"/>
        <end position="241"/>
    </location>
</feature>
<dbReference type="Gene3D" id="3.10.560.10">
    <property type="entry name" value="Outer membrane lipoprotein wza domain like"/>
    <property type="match status" value="1"/>
</dbReference>
<dbReference type="Pfam" id="PF10531">
    <property type="entry name" value="SLBB"/>
    <property type="match status" value="1"/>
</dbReference>
<keyword evidence="2" id="KW-0472">Membrane</keyword>
<keyword evidence="5" id="KW-1185">Reference proteome</keyword>
<keyword evidence="2" id="KW-1133">Transmembrane helix</keyword>
<feature type="region of interest" description="Disordered" evidence="1">
    <location>
        <begin position="181"/>
        <end position="214"/>
    </location>
</feature>
<reference evidence="4 5" key="1">
    <citation type="submission" date="2023-10" db="EMBL/GenBank/DDBJ databases">
        <title>Development of a sustainable strategy for remediation of hydrocarbon-contaminated territories based on the waste exchange concept.</title>
        <authorList>
            <person name="Krivoruchko A."/>
        </authorList>
    </citation>
    <scope>NUCLEOTIDE SEQUENCE [LARGE SCALE GENOMIC DNA]</scope>
    <source>
        <strain evidence="4 5">IEGM 1203</strain>
    </source>
</reference>
<dbReference type="PANTHER" id="PTHR21180">
    <property type="entry name" value="ENDONUCLEASE/EXONUCLEASE/PHOSPHATASE FAMILY DOMAIN-CONTAINING PROTEIN 1"/>
    <property type="match status" value="1"/>
</dbReference>
<name>A0ABU4BXZ5_RHOGO</name>
<protein>
    <submittedName>
        <fullName evidence="4">ComEA family DNA-binding protein</fullName>
    </submittedName>
</protein>
<comment type="caution">
    <text evidence="4">The sequence shown here is derived from an EMBL/GenBank/DDBJ whole genome shotgun (WGS) entry which is preliminary data.</text>
</comment>
<dbReference type="Proteomes" id="UP001185927">
    <property type="component" value="Unassembled WGS sequence"/>
</dbReference>
<dbReference type="SMART" id="SM00278">
    <property type="entry name" value="HhH1"/>
    <property type="match status" value="2"/>
</dbReference>
<dbReference type="Gene3D" id="1.10.150.320">
    <property type="entry name" value="Photosystem II 12 kDa extrinsic protein"/>
    <property type="match status" value="1"/>
</dbReference>
<organism evidence="4 5">
    <name type="scientific">Rhodococcus globerulus</name>
    <dbReference type="NCBI Taxonomy" id="33008"/>
    <lineage>
        <taxon>Bacteria</taxon>
        <taxon>Bacillati</taxon>
        <taxon>Actinomycetota</taxon>
        <taxon>Actinomycetes</taxon>
        <taxon>Mycobacteriales</taxon>
        <taxon>Nocardiaceae</taxon>
        <taxon>Rhodococcus</taxon>
    </lineage>
</organism>
<dbReference type="InterPro" id="IPR010994">
    <property type="entry name" value="RuvA_2-like"/>
</dbReference>
<evidence type="ECO:0000313" key="5">
    <source>
        <dbReference type="Proteomes" id="UP001185927"/>
    </source>
</evidence>
<feature type="domain" description="Helix-hairpin-helix DNA-binding motif class 1" evidence="3">
    <location>
        <begin position="252"/>
        <end position="271"/>
    </location>
</feature>